<dbReference type="GO" id="GO:0050839">
    <property type="term" value="F:cell adhesion molecule binding"/>
    <property type="evidence" value="ECO:0007669"/>
    <property type="project" value="TreeGrafter"/>
</dbReference>
<dbReference type="Pfam" id="PF00102">
    <property type="entry name" value="Y_phosphatase"/>
    <property type="match status" value="1"/>
</dbReference>
<feature type="domain" description="Tyrosine-protein phosphatase" evidence="1">
    <location>
        <begin position="27"/>
        <end position="137"/>
    </location>
</feature>
<dbReference type="GO" id="GO:0070374">
    <property type="term" value="P:positive regulation of ERK1 and ERK2 cascade"/>
    <property type="evidence" value="ECO:0007669"/>
    <property type="project" value="TreeGrafter"/>
</dbReference>
<dbReference type="Proteomes" id="UP000821837">
    <property type="component" value="Unassembled WGS sequence"/>
</dbReference>
<dbReference type="SUPFAM" id="SSF52799">
    <property type="entry name" value="(Phosphotyrosine protein) phosphatases II"/>
    <property type="match status" value="1"/>
</dbReference>
<sequence>MSKNGECAIGKVLTPANGARHLAAQCETRSVFHYHFTAWPDHGVPSDPGCVLNFLHDVNQRQESMPDAGPIVVHCSAGIGRTGTFIVIDMIVDLIKKQGLSCEIDIQRTIQMVRMQRSGMVQTEAQYKFVYLAVEHYIETLQQRMQAEQV</sequence>
<proteinExistence type="predicted"/>
<evidence type="ECO:0000313" key="4">
    <source>
        <dbReference type="Proteomes" id="UP000821837"/>
    </source>
</evidence>
<dbReference type="InterPro" id="IPR000387">
    <property type="entry name" value="Tyr_Pase_dom"/>
</dbReference>
<evidence type="ECO:0000313" key="3">
    <source>
        <dbReference type="EMBL" id="KAH7956006.1"/>
    </source>
</evidence>
<dbReference type="GO" id="GO:0048666">
    <property type="term" value="P:neuron development"/>
    <property type="evidence" value="ECO:0007669"/>
    <property type="project" value="UniProtKB-ARBA"/>
</dbReference>
<dbReference type="InterPro" id="IPR000242">
    <property type="entry name" value="PTP_cat"/>
</dbReference>
<reference evidence="3" key="2">
    <citation type="submission" date="2021-09" db="EMBL/GenBank/DDBJ databases">
        <authorList>
            <person name="Jia N."/>
            <person name="Wang J."/>
            <person name="Shi W."/>
            <person name="Du L."/>
            <person name="Sun Y."/>
            <person name="Zhan W."/>
            <person name="Jiang J."/>
            <person name="Wang Q."/>
            <person name="Zhang B."/>
            <person name="Ji P."/>
            <person name="Sakyi L.B."/>
            <person name="Cui X."/>
            <person name="Yuan T."/>
            <person name="Jiang B."/>
            <person name="Yang W."/>
            <person name="Lam T.T.-Y."/>
            <person name="Chang Q."/>
            <person name="Ding S."/>
            <person name="Wang X."/>
            <person name="Zhu J."/>
            <person name="Ruan X."/>
            <person name="Zhao L."/>
            <person name="Wei J."/>
            <person name="Que T."/>
            <person name="Du C."/>
            <person name="Cheng J."/>
            <person name="Dai P."/>
            <person name="Han X."/>
            <person name="Huang E."/>
            <person name="Gao Y."/>
            <person name="Liu J."/>
            <person name="Shao H."/>
            <person name="Ye R."/>
            <person name="Li L."/>
            <person name="Wei W."/>
            <person name="Wang X."/>
            <person name="Wang C."/>
            <person name="Huo Q."/>
            <person name="Li W."/>
            <person name="Guo W."/>
            <person name="Chen H."/>
            <person name="Chen S."/>
            <person name="Zhou L."/>
            <person name="Zhou L."/>
            <person name="Ni X."/>
            <person name="Tian J."/>
            <person name="Zhou Y."/>
            <person name="Sheng Y."/>
            <person name="Liu T."/>
            <person name="Pan Y."/>
            <person name="Xia L."/>
            <person name="Li J."/>
            <person name="Zhao F."/>
            <person name="Cao W."/>
        </authorList>
    </citation>
    <scope>NUCLEOTIDE SEQUENCE</scope>
    <source>
        <strain evidence="3">Rsan-2018</strain>
        <tissue evidence="3">Larvae</tissue>
    </source>
</reference>
<dbReference type="PROSITE" id="PS50056">
    <property type="entry name" value="TYR_PHOSPHATASE_2"/>
    <property type="match status" value="1"/>
</dbReference>
<dbReference type="InterPro" id="IPR029021">
    <property type="entry name" value="Prot-tyrosine_phosphatase-like"/>
</dbReference>
<dbReference type="PROSITE" id="PS50055">
    <property type="entry name" value="TYR_PHOSPHATASE_PTP"/>
    <property type="match status" value="1"/>
</dbReference>
<dbReference type="Gene3D" id="3.90.190.10">
    <property type="entry name" value="Protein tyrosine phosphatase superfamily"/>
    <property type="match status" value="1"/>
</dbReference>
<dbReference type="SMART" id="SM00404">
    <property type="entry name" value="PTPc_motif"/>
    <property type="match status" value="1"/>
</dbReference>
<evidence type="ECO:0000259" key="1">
    <source>
        <dbReference type="PROSITE" id="PS50055"/>
    </source>
</evidence>
<feature type="domain" description="Tyrosine specific protein phosphatases" evidence="2">
    <location>
        <begin position="52"/>
        <end position="128"/>
    </location>
</feature>
<keyword evidence="4" id="KW-1185">Reference proteome</keyword>
<comment type="caution">
    <text evidence="3">The sequence shown here is derived from an EMBL/GenBank/DDBJ whole genome shotgun (WGS) entry which is preliminary data.</text>
</comment>
<dbReference type="VEuPathDB" id="VectorBase:RSAN_036611"/>
<dbReference type="PANTHER" id="PTHR46559:SF3">
    <property type="entry name" value="TYROSINE-PROTEIN PHOSPHATASE NON-RECEPTOR TYPE"/>
    <property type="match status" value="1"/>
</dbReference>
<dbReference type="AlphaFoldDB" id="A0A9D4PUT7"/>
<dbReference type="GO" id="GO:0030971">
    <property type="term" value="F:receptor tyrosine kinase binding"/>
    <property type="evidence" value="ECO:0007669"/>
    <property type="project" value="TreeGrafter"/>
</dbReference>
<protein>
    <submittedName>
        <fullName evidence="3">Uncharacterized protein</fullName>
    </submittedName>
</protein>
<dbReference type="InterPro" id="IPR016130">
    <property type="entry name" value="Tyr_Pase_AS"/>
</dbReference>
<dbReference type="PANTHER" id="PTHR46559">
    <property type="entry name" value="TYROSINE-PROTEIN PHOSPHATASE NON-RECEPTOR TYPE 11"/>
    <property type="match status" value="1"/>
</dbReference>
<dbReference type="SMART" id="SM00194">
    <property type="entry name" value="PTPc"/>
    <property type="match status" value="1"/>
</dbReference>
<gene>
    <name evidence="3" type="ORF">HPB52_005519</name>
</gene>
<organism evidence="3 4">
    <name type="scientific">Rhipicephalus sanguineus</name>
    <name type="common">Brown dog tick</name>
    <name type="synonym">Ixodes sanguineus</name>
    <dbReference type="NCBI Taxonomy" id="34632"/>
    <lineage>
        <taxon>Eukaryota</taxon>
        <taxon>Metazoa</taxon>
        <taxon>Ecdysozoa</taxon>
        <taxon>Arthropoda</taxon>
        <taxon>Chelicerata</taxon>
        <taxon>Arachnida</taxon>
        <taxon>Acari</taxon>
        <taxon>Parasitiformes</taxon>
        <taxon>Ixodida</taxon>
        <taxon>Ixodoidea</taxon>
        <taxon>Ixodidae</taxon>
        <taxon>Rhipicephalinae</taxon>
        <taxon>Rhipicephalus</taxon>
        <taxon>Rhipicephalus</taxon>
    </lineage>
</organism>
<accession>A0A9D4PUT7</accession>
<dbReference type="EMBL" id="JABSTV010001250">
    <property type="protein sequence ID" value="KAH7956006.1"/>
    <property type="molecule type" value="Genomic_DNA"/>
</dbReference>
<evidence type="ECO:0000259" key="2">
    <source>
        <dbReference type="PROSITE" id="PS50056"/>
    </source>
</evidence>
<dbReference type="GO" id="GO:0004726">
    <property type="term" value="F:non-membrane spanning protein tyrosine phosphatase activity"/>
    <property type="evidence" value="ECO:0007669"/>
    <property type="project" value="TreeGrafter"/>
</dbReference>
<reference evidence="3" key="1">
    <citation type="journal article" date="2020" name="Cell">
        <title>Large-Scale Comparative Analyses of Tick Genomes Elucidate Their Genetic Diversity and Vector Capacities.</title>
        <authorList>
            <consortium name="Tick Genome and Microbiome Consortium (TIGMIC)"/>
            <person name="Jia N."/>
            <person name="Wang J."/>
            <person name="Shi W."/>
            <person name="Du L."/>
            <person name="Sun Y."/>
            <person name="Zhan W."/>
            <person name="Jiang J.F."/>
            <person name="Wang Q."/>
            <person name="Zhang B."/>
            <person name="Ji P."/>
            <person name="Bell-Sakyi L."/>
            <person name="Cui X.M."/>
            <person name="Yuan T.T."/>
            <person name="Jiang B.G."/>
            <person name="Yang W.F."/>
            <person name="Lam T.T."/>
            <person name="Chang Q.C."/>
            <person name="Ding S.J."/>
            <person name="Wang X.J."/>
            <person name="Zhu J.G."/>
            <person name="Ruan X.D."/>
            <person name="Zhao L."/>
            <person name="Wei J.T."/>
            <person name="Ye R.Z."/>
            <person name="Que T.C."/>
            <person name="Du C.H."/>
            <person name="Zhou Y.H."/>
            <person name="Cheng J.X."/>
            <person name="Dai P.F."/>
            <person name="Guo W.B."/>
            <person name="Han X.H."/>
            <person name="Huang E.J."/>
            <person name="Li L.F."/>
            <person name="Wei W."/>
            <person name="Gao Y.C."/>
            <person name="Liu J.Z."/>
            <person name="Shao H.Z."/>
            <person name="Wang X."/>
            <person name="Wang C.C."/>
            <person name="Yang T.C."/>
            <person name="Huo Q.B."/>
            <person name="Li W."/>
            <person name="Chen H.Y."/>
            <person name="Chen S.E."/>
            <person name="Zhou L.G."/>
            <person name="Ni X.B."/>
            <person name="Tian J.H."/>
            <person name="Sheng Y."/>
            <person name="Liu T."/>
            <person name="Pan Y.S."/>
            <person name="Xia L.Y."/>
            <person name="Li J."/>
            <person name="Zhao F."/>
            <person name="Cao W.C."/>
        </authorList>
    </citation>
    <scope>NUCLEOTIDE SEQUENCE</scope>
    <source>
        <strain evidence="3">Rsan-2018</strain>
    </source>
</reference>
<name>A0A9D4PUT7_RHISA</name>
<dbReference type="PROSITE" id="PS00383">
    <property type="entry name" value="TYR_PHOSPHATASE_1"/>
    <property type="match status" value="1"/>
</dbReference>
<dbReference type="GO" id="GO:0005737">
    <property type="term" value="C:cytoplasm"/>
    <property type="evidence" value="ECO:0007669"/>
    <property type="project" value="TreeGrafter"/>
</dbReference>
<dbReference type="InterPro" id="IPR003595">
    <property type="entry name" value="Tyr_Pase_cat"/>
</dbReference>
<dbReference type="PRINTS" id="PR00700">
    <property type="entry name" value="PRTYPHPHTASE"/>
</dbReference>